<dbReference type="AlphaFoldDB" id="A0A4Y2C291"/>
<feature type="non-terminal residue" evidence="1">
    <location>
        <position position="1"/>
    </location>
</feature>
<protein>
    <submittedName>
        <fullName evidence="1">Uncharacterized protein</fullName>
    </submittedName>
</protein>
<accession>A0A4Y2C291</accession>
<keyword evidence="2" id="KW-1185">Reference proteome</keyword>
<proteinExistence type="predicted"/>
<dbReference type="Proteomes" id="UP000499080">
    <property type="component" value="Unassembled WGS sequence"/>
</dbReference>
<name>A0A4Y2C291_ARAVE</name>
<sequence>HPPTSHEKVDWTSQIASWRQSEKGVPTPLKPLPDCIIRRDLFETRRRLTSSGHPSSQKMHCVVSIANSIEESKIEFCHWEKRSPLRQMKRAELVTPPRRVGSKGLFKLELWRDERR</sequence>
<evidence type="ECO:0000313" key="2">
    <source>
        <dbReference type="Proteomes" id="UP000499080"/>
    </source>
</evidence>
<dbReference type="EMBL" id="BGPR01085200">
    <property type="protein sequence ID" value="GBL98438.1"/>
    <property type="molecule type" value="Genomic_DNA"/>
</dbReference>
<evidence type="ECO:0000313" key="1">
    <source>
        <dbReference type="EMBL" id="GBL98438.1"/>
    </source>
</evidence>
<reference evidence="1 2" key="1">
    <citation type="journal article" date="2019" name="Sci. Rep.">
        <title>Orb-weaving spider Araneus ventricosus genome elucidates the spidroin gene catalogue.</title>
        <authorList>
            <person name="Kono N."/>
            <person name="Nakamura H."/>
            <person name="Ohtoshi R."/>
            <person name="Moran D.A.P."/>
            <person name="Shinohara A."/>
            <person name="Yoshida Y."/>
            <person name="Fujiwara M."/>
            <person name="Mori M."/>
            <person name="Tomita M."/>
            <person name="Arakawa K."/>
        </authorList>
    </citation>
    <scope>NUCLEOTIDE SEQUENCE [LARGE SCALE GENOMIC DNA]</scope>
</reference>
<gene>
    <name evidence="1" type="ORF">AVEN_128553_1</name>
</gene>
<comment type="caution">
    <text evidence="1">The sequence shown here is derived from an EMBL/GenBank/DDBJ whole genome shotgun (WGS) entry which is preliminary data.</text>
</comment>
<organism evidence="1 2">
    <name type="scientific">Araneus ventricosus</name>
    <name type="common">Orbweaver spider</name>
    <name type="synonym">Epeira ventricosa</name>
    <dbReference type="NCBI Taxonomy" id="182803"/>
    <lineage>
        <taxon>Eukaryota</taxon>
        <taxon>Metazoa</taxon>
        <taxon>Ecdysozoa</taxon>
        <taxon>Arthropoda</taxon>
        <taxon>Chelicerata</taxon>
        <taxon>Arachnida</taxon>
        <taxon>Araneae</taxon>
        <taxon>Araneomorphae</taxon>
        <taxon>Entelegynae</taxon>
        <taxon>Araneoidea</taxon>
        <taxon>Araneidae</taxon>
        <taxon>Araneus</taxon>
    </lineage>
</organism>